<feature type="compositionally biased region" description="Polar residues" evidence="1">
    <location>
        <begin position="451"/>
        <end position="467"/>
    </location>
</feature>
<evidence type="ECO:0000313" key="5">
    <source>
        <dbReference type="Proteomes" id="UP001152320"/>
    </source>
</evidence>
<evidence type="ECO:0000313" key="4">
    <source>
        <dbReference type="EMBL" id="KAJ8035194.1"/>
    </source>
</evidence>
<dbReference type="PANTHER" id="PTHR46601">
    <property type="entry name" value="ULP_PROTEASE DOMAIN-CONTAINING PROTEIN"/>
    <property type="match status" value="1"/>
</dbReference>
<gene>
    <name evidence="4" type="ORF">HOLleu_22338</name>
</gene>
<sequence>MVRNYRRGNGKRQYATFSEEDLQLAMVAVGNGMAQAEASRRFNIPRITLRNRLLKKHVGRVGRPPVLTAEEEATLVRTLVEVAKWGYPLTNQDLKITIKAYLDKRGRRDPRLKNKMPGDDFVRSFAQRNNLSSRTAGNIKQSRAKVGKDDIVEYFSNLSEVLGSASPNNIYNYDEKNVTDDPGSAKVLVPRGMRRVEKVQEHSKMAISLMFCGNAAGELLPPFVVYKALNCYENWTTNGPKGAKYDSTKSGWFDMVTFERWFFEIFLPHASASPGQKVLTGDNLASHFSKEVVKAAVANDIYFTALPPNSTHITQPLDVAVFHPIKGKWRNILRDWRRQSRQQGTIPKEIFPSLLAKLWKDFHPSVAQNLKSGFQTTGLHPFNPDEVLQQLPGGSTSSDQPEDIGRVLDESLVSLLKEGRGQGASTKQKRGRKLRPGKQISAGDCTESHTDASQQDVAGPSRSSYDENTCSVCSIQFEGYEGAEWLQSYCITMMNPDDSPQAPSMTAATRSKRYRENRKKRIRADAYRAWERNRKKILRETLKSNPEKHEARKVKDRERKKVQNNGTQKEVAPAEGAQEGFSNKQALAKGVKKAQAALPKSTPKKVAVLSSVVGNLTPKSKGELFGNVRRSPGYVMGRPPAFTETQKTWIIGFLKRSNISYTCPGRKDAVYVGKSADGERQYHAKHYLLWYIKEIVPMMNEEIQKQFQPDEQFKVSYGSLVRFIKPIKYMRYRDDMPETTCTGEYCENLELILSAVKLACPETQSCVNCECDVCGIGNKFYLNLIEDVGAVEEVTYHKWVLGGKYPEKQLHMVSGQEAADEMAKQIRDFKRHNYNNIRQHIELDNLKTSLPGTNSAIVQVDFSENYDNKQRNEIQSAYFGHQSFSIYTACVWYGCHNEVKCKSFCIISDEMSHDKFVALYCNKMLMKKVQEILPTVDTIHFWSDGCASQFKSKYCFHLIATQYPADVCLTWSYFESHHGKGPVDGIGGKVKSTVYNDVKAGQFSEKWGEEQAFREQVYHCVQDEVFNESDEGSVGDGQDQTGEIDVGDWVIVSYDSDLYPGEVLAIVGANVSVHAMAKSGGNWKWPEDDGGEKDIVWYTKDDVKCKILPPVPVGSRGQFKFREPVQLHS</sequence>
<protein>
    <submittedName>
        <fullName evidence="4">Jerky protein-like-like</fullName>
    </submittedName>
</protein>
<dbReference type="InterPro" id="IPR009057">
    <property type="entry name" value="Homeodomain-like_sf"/>
</dbReference>
<feature type="domain" description="HTH psq-type" evidence="3">
    <location>
        <begin position="18"/>
        <end position="58"/>
    </location>
</feature>
<organism evidence="4 5">
    <name type="scientific">Holothuria leucospilota</name>
    <name type="common">Black long sea cucumber</name>
    <name type="synonym">Mertensiothuria leucospilota</name>
    <dbReference type="NCBI Taxonomy" id="206669"/>
    <lineage>
        <taxon>Eukaryota</taxon>
        <taxon>Metazoa</taxon>
        <taxon>Echinodermata</taxon>
        <taxon>Eleutherozoa</taxon>
        <taxon>Echinozoa</taxon>
        <taxon>Holothuroidea</taxon>
        <taxon>Aspidochirotacea</taxon>
        <taxon>Aspidochirotida</taxon>
        <taxon>Holothuriidae</taxon>
        <taxon>Holothuria</taxon>
    </lineage>
</organism>
<accession>A0A9Q1BZ50</accession>
<feature type="compositionally biased region" description="Basic residues" evidence="1">
    <location>
        <begin position="510"/>
        <end position="519"/>
    </location>
</feature>
<dbReference type="Gene3D" id="1.10.10.60">
    <property type="entry name" value="Homeodomain-like"/>
    <property type="match status" value="1"/>
</dbReference>
<name>A0A9Q1BZ50_HOLLE</name>
<feature type="compositionally biased region" description="Basic residues" evidence="1">
    <location>
        <begin position="427"/>
        <end position="436"/>
    </location>
</feature>
<feature type="region of interest" description="Disordered" evidence="1">
    <location>
        <begin position="500"/>
        <end position="519"/>
    </location>
</feature>
<dbReference type="SUPFAM" id="SSF46689">
    <property type="entry name" value="Homeodomain-like"/>
    <property type="match status" value="1"/>
</dbReference>
<evidence type="ECO:0000259" key="3">
    <source>
        <dbReference type="Pfam" id="PF05225"/>
    </source>
</evidence>
<dbReference type="Pfam" id="PF03184">
    <property type="entry name" value="DDE_1"/>
    <property type="match status" value="1"/>
</dbReference>
<feature type="compositionally biased region" description="Basic and acidic residues" evidence="1">
    <location>
        <begin position="540"/>
        <end position="561"/>
    </location>
</feature>
<dbReference type="Proteomes" id="UP001152320">
    <property type="component" value="Chromosome 10"/>
</dbReference>
<dbReference type="PANTHER" id="PTHR46601:SF2">
    <property type="entry name" value="UBIQUITIN-LIKE PROTEASE FAMILY PROFILE DOMAIN-CONTAINING PROTEIN"/>
    <property type="match status" value="1"/>
</dbReference>
<dbReference type="Pfam" id="PF05225">
    <property type="entry name" value="HTH_psq"/>
    <property type="match status" value="1"/>
</dbReference>
<feature type="region of interest" description="Disordered" evidence="1">
    <location>
        <begin position="418"/>
        <end position="467"/>
    </location>
</feature>
<proteinExistence type="predicted"/>
<feature type="region of interest" description="Disordered" evidence="1">
    <location>
        <begin position="381"/>
        <end position="403"/>
    </location>
</feature>
<keyword evidence="5" id="KW-1185">Reference proteome</keyword>
<reference evidence="4" key="1">
    <citation type="submission" date="2021-10" db="EMBL/GenBank/DDBJ databases">
        <title>Tropical sea cucumber genome reveals ecological adaptation and Cuvierian tubules defense mechanism.</title>
        <authorList>
            <person name="Chen T."/>
        </authorList>
    </citation>
    <scope>NUCLEOTIDE SEQUENCE</scope>
    <source>
        <strain evidence="4">Nanhai2018</strain>
        <tissue evidence="4">Muscle</tissue>
    </source>
</reference>
<feature type="region of interest" description="Disordered" evidence="1">
    <location>
        <begin position="540"/>
        <end position="574"/>
    </location>
</feature>
<dbReference type="OrthoDB" id="10065929at2759"/>
<dbReference type="EMBL" id="JAIZAY010000010">
    <property type="protein sequence ID" value="KAJ8035194.1"/>
    <property type="molecule type" value="Genomic_DNA"/>
</dbReference>
<dbReference type="InterPro" id="IPR007889">
    <property type="entry name" value="HTH_Psq"/>
</dbReference>
<evidence type="ECO:0000256" key="1">
    <source>
        <dbReference type="SAM" id="MobiDB-lite"/>
    </source>
</evidence>
<feature type="domain" description="DDE-1" evidence="2">
    <location>
        <begin position="206"/>
        <end position="338"/>
    </location>
</feature>
<dbReference type="AlphaFoldDB" id="A0A9Q1BZ50"/>
<dbReference type="InterPro" id="IPR004875">
    <property type="entry name" value="DDE_SF_endonuclease_dom"/>
</dbReference>
<evidence type="ECO:0000259" key="2">
    <source>
        <dbReference type="Pfam" id="PF03184"/>
    </source>
</evidence>
<comment type="caution">
    <text evidence="4">The sequence shown here is derived from an EMBL/GenBank/DDBJ whole genome shotgun (WGS) entry which is preliminary data.</text>
</comment>
<dbReference type="GO" id="GO:0003677">
    <property type="term" value="F:DNA binding"/>
    <property type="evidence" value="ECO:0007669"/>
    <property type="project" value="InterPro"/>
</dbReference>